<dbReference type="EMBL" id="NPHW01005281">
    <property type="protein sequence ID" value="OXV06934.1"/>
    <property type="molecule type" value="Genomic_DNA"/>
</dbReference>
<dbReference type="Gene3D" id="3.90.730.10">
    <property type="entry name" value="Ribonuclease T2-like"/>
    <property type="match status" value="1"/>
</dbReference>
<dbReference type="PANTHER" id="PTHR11240">
    <property type="entry name" value="RIBONUCLEASE T2"/>
    <property type="match status" value="1"/>
</dbReference>
<organism evidence="6 7">
    <name type="scientific">Elaphomyces granulatus</name>
    <dbReference type="NCBI Taxonomy" id="519963"/>
    <lineage>
        <taxon>Eukaryota</taxon>
        <taxon>Fungi</taxon>
        <taxon>Dikarya</taxon>
        <taxon>Ascomycota</taxon>
        <taxon>Pezizomycotina</taxon>
        <taxon>Eurotiomycetes</taxon>
        <taxon>Eurotiomycetidae</taxon>
        <taxon>Eurotiales</taxon>
        <taxon>Elaphomycetaceae</taxon>
        <taxon>Elaphomyces</taxon>
    </lineage>
</organism>
<dbReference type="PROSITE" id="PS00530">
    <property type="entry name" value="RNASE_T2_1"/>
    <property type="match status" value="1"/>
</dbReference>
<name>A0A232LS74_9EURO</name>
<evidence type="ECO:0000313" key="6">
    <source>
        <dbReference type="EMBL" id="OXV06934.1"/>
    </source>
</evidence>
<dbReference type="GO" id="GO:0006401">
    <property type="term" value="P:RNA catabolic process"/>
    <property type="evidence" value="ECO:0007669"/>
    <property type="project" value="TreeGrafter"/>
</dbReference>
<dbReference type="InterPro" id="IPR033130">
    <property type="entry name" value="RNase_T2_His_AS_2"/>
</dbReference>
<evidence type="ECO:0000256" key="5">
    <source>
        <dbReference type="SAM" id="SignalP"/>
    </source>
</evidence>
<dbReference type="AlphaFoldDB" id="A0A232LS74"/>
<dbReference type="Proteomes" id="UP000243515">
    <property type="component" value="Unassembled WGS sequence"/>
</dbReference>
<accession>A0A232LS74</accession>
<dbReference type="InterPro" id="IPR036430">
    <property type="entry name" value="RNase_T2-like_sf"/>
</dbReference>
<gene>
    <name evidence="6" type="ORF">Egran_05300</name>
</gene>
<dbReference type="PROSITE" id="PS00531">
    <property type="entry name" value="RNASE_T2_2"/>
    <property type="match status" value="1"/>
</dbReference>
<dbReference type="InterPro" id="IPR018188">
    <property type="entry name" value="RNase_T2_His_AS_1"/>
</dbReference>
<dbReference type="InterPro" id="IPR001568">
    <property type="entry name" value="RNase_T2-like"/>
</dbReference>
<keyword evidence="3" id="KW-0378">Hydrolase</keyword>
<keyword evidence="3" id="KW-0540">Nuclease</keyword>
<proteinExistence type="inferred from homology"/>
<dbReference type="SUPFAM" id="SSF55895">
    <property type="entry name" value="Ribonuclease Rh-like"/>
    <property type="match status" value="1"/>
</dbReference>
<dbReference type="GO" id="GO:0033897">
    <property type="term" value="F:ribonuclease T2 activity"/>
    <property type="evidence" value="ECO:0007669"/>
    <property type="project" value="UniProtKB-EC"/>
</dbReference>
<dbReference type="GO" id="GO:0005576">
    <property type="term" value="C:extracellular region"/>
    <property type="evidence" value="ECO:0007669"/>
    <property type="project" value="TreeGrafter"/>
</dbReference>
<dbReference type="OrthoDB" id="435754at2759"/>
<evidence type="ECO:0000256" key="1">
    <source>
        <dbReference type="ARBA" id="ARBA00007469"/>
    </source>
</evidence>
<evidence type="ECO:0000256" key="3">
    <source>
        <dbReference type="ARBA" id="ARBA00022759"/>
    </source>
</evidence>
<comment type="similarity">
    <text evidence="1 4">Belongs to the RNase T2 family.</text>
</comment>
<comment type="caution">
    <text evidence="6">The sequence shown here is derived from an EMBL/GenBank/DDBJ whole genome shotgun (WGS) entry which is preliminary data.</text>
</comment>
<dbReference type="GO" id="GO:0003723">
    <property type="term" value="F:RNA binding"/>
    <property type="evidence" value="ECO:0007669"/>
    <property type="project" value="InterPro"/>
</dbReference>
<keyword evidence="5" id="KW-0732">Signal</keyword>
<dbReference type="EC" id="4.6.1.19" evidence="2"/>
<evidence type="ECO:0000256" key="4">
    <source>
        <dbReference type="RuleBase" id="RU004328"/>
    </source>
</evidence>
<feature type="chain" id="PRO_5012805274" description="ribonuclease T2" evidence="5">
    <location>
        <begin position="22"/>
        <end position="368"/>
    </location>
</feature>
<keyword evidence="3" id="KW-0255">Endonuclease</keyword>
<dbReference type="Pfam" id="PF00445">
    <property type="entry name" value="Ribonuclease_T2"/>
    <property type="match status" value="1"/>
</dbReference>
<feature type="signal peptide" evidence="5">
    <location>
        <begin position="1"/>
        <end position="21"/>
    </location>
</feature>
<dbReference type="PANTHER" id="PTHR11240:SF17">
    <property type="entry name" value="RIBONUCLEASE T2"/>
    <property type="match status" value="1"/>
</dbReference>
<protein>
    <recommendedName>
        <fullName evidence="2">ribonuclease T2</fullName>
        <ecNumber evidence="2">4.6.1.19</ecNumber>
    </recommendedName>
</protein>
<keyword evidence="7" id="KW-1185">Reference proteome</keyword>
<sequence length="368" mass="40892">MQPALQLIYITVLLLLDPAFASLYGESNLNHSCVLVDPVLSCSANARFGEVDSCCVETFGGLVLSTQFWDTYTGLEAKGQVLPEGSWTLHGLWPDFCNGSFTQYCDLNRQYDPAPSPNTTTGTVVPPWKGPSIDTFLQPFGKYDLLAYMNKYWISQGSPNYDLWAHEFSKHATCYSTFDTPCYGDPPAHIDWLGQANINPSNKTAYTLSEIEWALKQASGATPYDKRTTTPSDLLPVILLPDRDHDTAMDDHIPSIAERTTWGKALPNNIVECSATRQFNAILEAIEDYIEHSEHWNDASLTEKDVKIAKKSTQLEEQNLLIQNLAARLASTGHVTPTSRRVSKDHEPFAGENKDIAKRTTSCCTTSI</sequence>
<evidence type="ECO:0000256" key="2">
    <source>
        <dbReference type="ARBA" id="ARBA00012571"/>
    </source>
</evidence>
<evidence type="ECO:0000313" key="7">
    <source>
        <dbReference type="Proteomes" id="UP000243515"/>
    </source>
</evidence>
<reference evidence="6 7" key="1">
    <citation type="journal article" date="2015" name="Environ. Microbiol.">
        <title>Metagenome sequence of Elaphomyces granulatus from sporocarp tissue reveals Ascomycota ectomycorrhizal fingerprints of genome expansion and a Proteobacteria-rich microbiome.</title>
        <authorList>
            <person name="Quandt C.A."/>
            <person name="Kohler A."/>
            <person name="Hesse C.N."/>
            <person name="Sharpton T.J."/>
            <person name="Martin F."/>
            <person name="Spatafora J.W."/>
        </authorList>
    </citation>
    <scope>NUCLEOTIDE SEQUENCE [LARGE SCALE GENOMIC DNA]</scope>
    <source>
        <strain evidence="6 7">OSC145934</strain>
    </source>
</reference>